<name>E2B360_HARSA</name>
<evidence type="ECO:0000313" key="3">
    <source>
        <dbReference type="Proteomes" id="UP000008237"/>
    </source>
</evidence>
<protein>
    <submittedName>
        <fullName evidence="2">Uncharacterized protein</fullName>
    </submittedName>
</protein>
<keyword evidence="3" id="KW-1185">Reference proteome</keyword>
<gene>
    <name evidence="2" type="ORF">EAI_12980</name>
</gene>
<dbReference type="EMBL" id="GL445303">
    <property type="protein sequence ID" value="EFN89870.1"/>
    <property type="molecule type" value="Genomic_DNA"/>
</dbReference>
<feature type="region of interest" description="Disordered" evidence="1">
    <location>
        <begin position="57"/>
        <end position="144"/>
    </location>
</feature>
<dbReference type="InParanoid" id="E2B360"/>
<evidence type="ECO:0000313" key="2">
    <source>
        <dbReference type="EMBL" id="EFN89870.1"/>
    </source>
</evidence>
<feature type="compositionally biased region" description="Basic and acidic residues" evidence="1">
    <location>
        <begin position="106"/>
        <end position="119"/>
    </location>
</feature>
<organism evidence="3">
    <name type="scientific">Harpegnathos saltator</name>
    <name type="common">Jerdon's jumping ant</name>
    <dbReference type="NCBI Taxonomy" id="610380"/>
    <lineage>
        <taxon>Eukaryota</taxon>
        <taxon>Metazoa</taxon>
        <taxon>Ecdysozoa</taxon>
        <taxon>Arthropoda</taxon>
        <taxon>Hexapoda</taxon>
        <taxon>Insecta</taxon>
        <taxon>Pterygota</taxon>
        <taxon>Neoptera</taxon>
        <taxon>Endopterygota</taxon>
        <taxon>Hymenoptera</taxon>
        <taxon>Apocrita</taxon>
        <taxon>Aculeata</taxon>
        <taxon>Formicoidea</taxon>
        <taxon>Formicidae</taxon>
        <taxon>Ponerinae</taxon>
        <taxon>Ponerini</taxon>
        <taxon>Harpegnathos</taxon>
    </lineage>
</organism>
<sequence length="144" mass="15208">MKGAERELDAAMEARFPDCGCKAEVDRLKAVVDHLAAAGPGEGTAVAVVAPAPTLLVGPGKKKSGNRETAPPKAKQIIPETTEAKGKGKKERKKENKKRKKARARLMKEEEEKRTREGGRGIAAKDLLEAGLDPTEGAVEGASA</sequence>
<dbReference type="Proteomes" id="UP000008237">
    <property type="component" value="Unassembled WGS sequence"/>
</dbReference>
<evidence type="ECO:0000256" key="1">
    <source>
        <dbReference type="SAM" id="MobiDB-lite"/>
    </source>
</evidence>
<reference evidence="2 3" key="1">
    <citation type="journal article" date="2010" name="Science">
        <title>Genomic comparison of the ants Camponotus floridanus and Harpegnathos saltator.</title>
        <authorList>
            <person name="Bonasio R."/>
            <person name="Zhang G."/>
            <person name="Ye C."/>
            <person name="Mutti N.S."/>
            <person name="Fang X."/>
            <person name="Qin N."/>
            <person name="Donahue G."/>
            <person name="Yang P."/>
            <person name="Li Q."/>
            <person name="Li C."/>
            <person name="Zhang P."/>
            <person name="Huang Z."/>
            <person name="Berger S.L."/>
            <person name="Reinberg D."/>
            <person name="Wang J."/>
            <person name="Liebig J."/>
        </authorList>
    </citation>
    <scope>NUCLEOTIDE SEQUENCE [LARGE SCALE GENOMIC DNA]</scope>
    <source>
        <strain evidence="2 3">R22 G/1</strain>
    </source>
</reference>
<feature type="compositionally biased region" description="Basic residues" evidence="1">
    <location>
        <begin position="87"/>
        <end position="105"/>
    </location>
</feature>
<accession>E2B360</accession>
<proteinExistence type="predicted"/>
<dbReference type="AlphaFoldDB" id="E2B360"/>